<dbReference type="EMBL" id="JAVREQ010000022">
    <property type="protein sequence ID" value="MDT0381382.1"/>
    <property type="molecule type" value="Genomic_DNA"/>
</dbReference>
<accession>A0ABU2NXX8</accession>
<dbReference type="Pfam" id="PF00929">
    <property type="entry name" value="RNase_T"/>
    <property type="match status" value="1"/>
</dbReference>
<comment type="caution">
    <text evidence="5">The sequence shown here is derived from an EMBL/GenBank/DDBJ whole genome shotgun (WGS) entry which is preliminary data.</text>
</comment>
<dbReference type="Gene3D" id="3.30.420.10">
    <property type="entry name" value="Ribonuclease H-like superfamily/Ribonuclease H"/>
    <property type="match status" value="1"/>
</dbReference>
<dbReference type="Proteomes" id="UP001183414">
    <property type="component" value="Unassembled WGS sequence"/>
</dbReference>
<dbReference type="PANTHER" id="PTHR30231">
    <property type="entry name" value="DNA POLYMERASE III SUBUNIT EPSILON"/>
    <property type="match status" value="1"/>
</dbReference>
<evidence type="ECO:0000256" key="1">
    <source>
        <dbReference type="ARBA" id="ARBA00022722"/>
    </source>
</evidence>
<dbReference type="InterPro" id="IPR036397">
    <property type="entry name" value="RNaseH_sf"/>
</dbReference>
<dbReference type="NCBIfam" id="NF005927">
    <property type="entry name" value="PRK07942.1"/>
    <property type="match status" value="1"/>
</dbReference>
<evidence type="ECO:0000256" key="3">
    <source>
        <dbReference type="ARBA" id="ARBA00022839"/>
    </source>
</evidence>
<dbReference type="SUPFAM" id="SSF53098">
    <property type="entry name" value="Ribonuclease H-like"/>
    <property type="match status" value="1"/>
</dbReference>
<keyword evidence="6" id="KW-1185">Reference proteome</keyword>
<gene>
    <name evidence="5" type="ORF">RM572_21730</name>
</gene>
<name>A0ABU2NXX8_9ACTN</name>
<sequence>MTWHLGRLTAFDLETTGVDVEQDRIVTAAVYGVGGGRDIDPASWLADPGVQIPDEAAAVHGITTEHARAEGRPAAQVVDEVVERLALSLGVGIPVVGHNIGTYDLTLLDREARRHDVVPLADRIHPDMRMLVIDTRVLDTHVWPYRRRVSETQGARVLKTCAAAYRLPWADADAHGCEYDALVAARVAYRIGTLAHTEPEQWPEEIRAVRRPRFGELRDLDLGALHDAQIKWAAEQAAGLQEHFRKTDPTAVVDGSWPIRPWGAS</sequence>
<keyword evidence="3 5" id="KW-0269">Exonuclease</keyword>
<evidence type="ECO:0000313" key="6">
    <source>
        <dbReference type="Proteomes" id="UP001183414"/>
    </source>
</evidence>
<keyword evidence="2" id="KW-0378">Hydrolase</keyword>
<dbReference type="InterPro" id="IPR013520">
    <property type="entry name" value="Ribonucl_H"/>
</dbReference>
<evidence type="ECO:0000313" key="5">
    <source>
        <dbReference type="EMBL" id="MDT0381382.1"/>
    </source>
</evidence>
<keyword evidence="1" id="KW-0540">Nuclease</keyword>
<organism evidence="5 6">
    <name type="scientific">Streptomyces hazeniae</name>
    <dbReference type="NCBI Taxonomy" id="3075538"/>
    <lineage>
        <taxon>Bacteria</taxon>
        <taxon>Bacillati</taxon>
        <taxon>Actinomycetota</taxon>
        <taxon>Actinomycetes</taxon>
        <taxon>Kitasatosporales</taxon>
        <taxon>Streptomycetaceae</taxon>
        <taxon>Streptomyces</taxon>
    </lineage>
</organism>
<evidence type="ECO:0000259" key="4">
    <source>
        <dbReference type="SMART" id="SM00479"/>
    </source>
</evidence>
<dbReference type="InterPro" id="IPR012337">
    <property type="entry name" value="RNaseH-like_sf"/>
</dbReference>
<feature type="domain" description="Exonuclease" evidence="4">
    <location>
        <begin position="7"/>
        <end position="197"/>
    </location>
</feature>
<evidence type="ECO:0000256" key="2">
    <source>
        <dbReference type="ARBA" id="ARBA00022801"/>
    </source>
</evidence>
<dbReference type="SMART" id="SM00479">
    <property type="entry name" value="EXOIII"/>
    <property type="match status" value="1"/>
</dbReference>
<dbReference type="GO" id="GO:0004527">
    <property type="term" value="F:exonuclease activity"/>
    <property type="evidence" value="ECO:0007669"/>
    <property type="project" value="UniProtKB-KW"/>
</dbReference>
<dbReference type="PANTHER" id="PTHR30231:SF4">
    <property type="entry name" value="PROTEIN NEN2"/>
    <property type="match status" value="1"/>
</dbReference>
<proteinExistence type="predicted"/>
<protein>
    <submittedName>
        <fullName evidence="5">Exonuclease domain-containing protein</fullName>
    </submittedName>
</protein>
<reference evidence="6" key="1">
    <citation type="submission" date="2023-07" db="EMBL/GenBank/DDBJ databases">
        <title>30 novel species of actinomycetes from the DSMZ collection.</title>
        <authorList>
            <person name="Nouioui I."/>
        </authorList>
    </citation>
    <scope>NUCLEOTIDE SEQUENCE [LARGE SCALE GENOMIC DNA]</scope>
    <source>
        <strain evidence="6">DSM 42041</strain>
    </source>
</reference>
<dbReference type="RefSeq" id="WP_311675073.1">
    <property type="nucleotide sequence ID" value="NZ_JAVREQ010000022.1"/>
</dbReference>
<dbReference type="CDD" id="cd06127">
    <property type="entry name" value="DEDDh"/>
    <property type="match status" value="1"/>
</dbReference>